<accession>A0AAD2G1L9</accession>
<evidence type="ECO:0000256" key="1">
    <source>
        <dbReference type="SAM" id="MobiDB-lite"/>
    </source>
</evidence>
<dbReference type="Proteomes" id="UP001295423">
    <property type="component" value="Unassembled WGS sequence"/>
</dbReference>
<feature type="compositionally biased region" description="Acidic residues" evidence="1">
    <location>
        <begin position="327"/>
        <end position="338"/>
    </location>
</feature>
<protein>
    <submittedName>
        <fullName evidence="2">Uncharacterized protein</fullName>
    </submittedName>
</protein>
<dbReference type="AlphaFoldDB" id="A0AAD2G1L9"/>
<reference evidence="2" key="1">
    <citation type="submission" date="2023-08" db="EMBL/GenBank/DDBJ databases">
        <authorList>
            <person name="Audoor S."/>
            <person name="Bilcke G."/>
        </authorList>
    </citation>
    <scope>NUCLEOTIDE SEQUENCE</scope>
</reference>
<feature type="region of interest" description="Disordered" evidence="1">
    <location>
        <begin position="32"/>
        <end position="86"/>
    </location>
</feature>
<sequence>MMKVRRSVLAVRSLSTKRLERSTKGDAAYESYLQSATVRHRRNRARTKEKKLPENKTEPKRLSGRRERAAKSVIPTRTAGTQTHRTKRIGASGDLAKSARNVPESSVAKRLGMTSQPLAETSTQVASSKSAPIIESADAHRNRSSSKIPLLVLFGLTSGSIVWTLGQSHEILEKNPLFQKYIDEARQLLLPRGDVKSKEMKQDHTSEKSKKEREQELEDTLYCIPVVEILKSVVHYIAAIGILVLSLFLEQTSLASKVSIFTSFINAIIGISNVECSLIKYEESSSDIQYDFDLRSELYPAAPDSDHDATLSDGAPSRNPRGPQPDTEPEDTGPGDQAELTDYEEEREVPLSAWVHLMTNHCRVKCVGPTTNSKQDNIISPRWYEGVPSTKDIDKETGEFIIHGQQYGQCQTEKEMDEHLNRVSTEVLSISDEEEEHDDTDVNTSKVDSEGQFLDGSDDDHQDDLDRINELIAEIEEAKLKKLKAEKA</sequence>
<feature type="compositionally biased region" description="Acidic residues" evidence="1">
    <location>
        <begin position="431"/>
        <end position="441"/>
    </location>
</feature>
<feature type="non-terminal residue" evidence="2">
    <location>
        <position position="488"/>
    </location>
</feature>
<feature type="compositionally biased region" description="Basic residues" evidence="1">
    <location>
        <begin position="38"/>
        <end position="49"/>
    </location>
</feature>
<evidence type="ECO:0000313" key="3">
    <source>
        <dbReference type="Proteomes" id="UP001295423"/>
    </source>
</evidence>
<keyword evidence="3" id="KW-1185">Reference proteome</keyword>
<proteinExistence type="predicted"/>
<organism evidence="2 3">
    <name type="scientific">Cylindrotheca closterium</name>
    <dbReference type="NCBI Taxonomy" id="2856"/>
    <lineage>
        <taxon>Eukaryota</taxon>
        <taxon>Sar</taxon>
        <taxon>Stramenopiles</taxon>
        <taxon>Ochrophyta</taxon>
        <taxon>Bacillariophyta</taxon>
        <taxon>Bacillariophyceae</taxon>
        <taxon>Bacillariophycidae</taxon>
        <taxon>Bacillariales</taxon>
        <taxon>Bacillariaceae</taxon>
        <taxon>Cylindrotheca</taxon>
    </lineage>
</organism>
<dbReference type="EMBL" id="CAKOGP040002015">
    <property type="protein sequence ID" value="CAJ1959747.1"/>
    <property type="molecule type" value="Genomic_DNA"/>
</dbReference>
<comment type="caution">
    <text evidence="2">The sequence shown here is derived from an EMBL/GenBank/DDBJ whole genome shotgun (WGS) entry which is preliminary data.</text>
</comment>
<feature type="compositionally biased region" description="Basic and acidic residues" evidence="1">
    <location>
        <begin position="50"/>
        <end position="70"/>
    </location>
</feature>
<name>A0AAD2G1L9_9STRA</name>
<feature type="region of interest" description="Disordered" evidence="1">
    <location>
        <begin position="429"/>
        <end position="465"/>
    </location>
</feature>
<gene>
    <name evidence="2" type="ORF">CYCCA115_LOCUS18166</name>
</gene>
<feature type="region of interest" description="Disordered" evidence="1">
    <location>
        <begin position="303"/>
        <end position="338"/>
    </location>
</feature>
<evidence type="ECO:0000313" key="2">
    <source>
        <dbReference type="EMBL" id="CAJ1959747.1"/>
    </source>
</evidence>